<proteinExistence type="predicted"/>
<organism evidence="1">
    <name type="scientific">marine sediment metagenome</name>
    <dbReference type="NCBI Taxonomy" id="412755"/>
    <lineage>
        <taxon>unclassified sequences</taxon>
        <taxon>metagenomes</taxon>
        <taxon>ecological metagenomes</taxon>
    </lineage>
</organism>
<feature type="non-terminal residue" evidence="1">
    <location>
        <position position="251"/>
    </location>
</feature>
<dbReference type="AlphaFoldDB" id="X1U9R6"/>
<reference evidence="1" key="1">
    <citation type="journal article" date="2014" name="Front. Microbiol.">
        <title>High frequency of phylogenetically diverse reductive dehalogenase-homologous genes in deep subseafloor sedimentary metagenomes.</title>
        <authorList>
            <person name="Kawai M."/>
            <person name="Futagami T."/>
            <person name="Toyoda A."/>
            <person name="Takaki Y."/>
            <person name="Nishi S."/>
            <person name="Hori S."/>
            <person name="Arai W."/>
            <person name="Tsubouchi T."/>
            <person name="Morono Y."/>
            <person name="Uchiyama I."/>
            <person name="Ito T."/>
            <person name="Fujiyama A."/>
            <person name="Inagaki F."/>
            <person name="Takami H."/>
        </authorList>
    </citation>
    <scope>NUCLEOTIDE SEQUENCE</scope>
    <source>
        <strain evidence="1">Expedition CK06-06</strain>
    </source>
</reference>
<evidence type="ECO:0000313" key="1">
    <source>
        <dbReference type="EMBL" id="GAJ14229.1"/>
    </source>
</evidence>
<gene>
    <name evidence="1" type="ORF">S12H4_47915</name>
</gene>
<protein>
    <submittedName>
        <fullName evidence="1">Uncharacterized protein</fullName>
    </submittedName>
</protein>
<accession>X1U9R6</accession>
<name>X1U9R6_9ZZZZ</name>
<sequence length="251" mass="26211">ELEFDPVRGINPDTIHVDGDVYAIAYSGPDYDGFLKTVSISSDGSIGAVIDTLEFDPVLCHETDIIHVAGDVYAIAYRGPDQHGFLKTVSISSAGSIGAVIATLEFDPFSCTNPHIIHVAGDGYAIAYQGLGSDGWLNTVSISDDGSIGAVIATLEFDPVYASGPHIIHMSGDVYAIAYSGPDSDGWLKTIEIIIPPTVTTDPATDLGAVAATLNGTLDNDAGEACDCGFEWGLDTGYGTITSTESRTTGR</sequence>
<dbReference type="EMBL" id="BARW01029885">
    <property type="protein sequence ID" value="GAJ14229.1"/>
    <property type="molecule type" value="Genomic_DNA"/>
</dbReference>
<feature type="non-terminal residue" evidence="1">
    <location>
        <position position="1"/>
    </location>
</feature>
<comment type="caution">
    <text evidence="1">The sequence shown here is derived from an EMBL/GenBank/DDBJ whole genome shotgun (WGS) entry which is preliminary data.</text>
</comment>